<reference evidence="1 2" key="1">
    <citation type="submission" date="2020-04" db="EMBL/GenBank/DDBJ databases">
        <authorList>
            <person name="Wallbank WR R."/>
            <person name="Pardo Diaz C."/>
            <person name="Kozak K."/>
            <person name="Martin S."/>
            <person name="Jiggins C."/>
            <person name="Moest M."/>
            <person name="Warren A I."/>
            <person name="Byers J.R.P. K."/>
            <person name="Montejo-Kovacevich G."/>
            <person name="Yen C E."/>
        </authorList>
    </citation>
    <scope>NUCLEOTIDE SEQUENCE [LARGE SCALE GENOMIC DNA]</scope>
</reference>
<accession>A0A8S1BF22</accession>
<evidence type="ECO:0000313" key="2">
    <source>
        <dbReference type="Proteomes" id="UP000494256"/>
    </source>
</evidence>
<protein>
    <submittedName>
        <fullName evidence="1">Uncharacterized protein</fullName>
    </submittedName>
</protein>
<sequence>MRPLHAAAVPASGGGKLLPSTDALLAPDVSLTHRVHQRRVPPTGVGMTGLSKPSLKTCRCQEDQPRQIPPPTCECTPRSRRAPCVARR</sequence>
<name>A0A8S1BF22_ARCPL</name>
<dbReference type="EMBL" id="CADEBD010000494">
    <property type="protein sequence ID" value="CAB3256607.1"/>
    <property type="molecule type" value="Genomic_DNA"/>
</dbReference>
<proteinExistence type="predicted"/>
<gene>
    <name evidence="1" type="ORF">APLA_LOCUS15644</name>
</gene>
<organism evidence="1 2">
    <name type="scientific">Arctia plantaginis</name>
    <name type="common">Wood tiger moth</name>
    <name type="synonym">Phalaena plantaginis</name>
    <dbReference type="NCBI Taxonomy" id="874455"/>
    <lineage>
        <taxon>Eukaryota</taxon>
        <taxon>Metazoa</taxon>
        <taxon>Ecdysozoa</taxon>
        <taxon>Arthropoda</taxon>
        <taxon>Hexapoda</taxon>
        <taxon>Insecta</taxon>
        <taxon>Pterygota</taxon>
        <taxon>Neoptera</taxon>
        <taxon>Endopterygota</taxon>
        <taxon>Lepidoptera</taxon>
        <taxon>Glossata</taxon>
        <taxon>Ditrysia</taxon>
        <taxon>Noctuoidea</taxon>
        <taxon>Erebidae</taxon>
        <taxon>Arctiinae</taxon>
        <taxon>Arctia</taxon>
    </lineage>
</organism>
<dbReference type="Proteomes" id="UP000494256">
    <property type="component" value="Unassembled WGS sequence"/>
</dbReference>
<comment type="caution">
    <text evidence="1">The sequence shown here is derived from an EMBL/GenBank/DDBJ whole genome shotgun (WGS) entry which is preliminary data.</text>
</comment>
<evidence type="ECO:0000313" key="1">
    <source>
        <dbReference type="EMBL" id="CAB3256607.1"/>
    </source>
</evidence>
<dbReference type="OrthoDB" id="8119704at2759"/>
<dbReference type="AlphaFoldDB" id="A0A8S1BF22"/>